<dbReference type="Pfam" id="PF14968">
    <property type="entry name" value="CCDC84"/>
    <property type="match status" value="1"/>
</dbReference>
<dbReference type="InterPro" id="IPR001766">
    <property type="entry name" value="Fork_head_dom"/>
</dbReference>
<sequence length="595" mass="68125">VDLRLQSRAFWYSLHGQVPGLLDWDMGNECFLTFITEHLPLAEQKLARYKLRIVHPPRFPLERKPNPDGDGPDFEPNLWMWVNPNIVYPLGKLEVAAYSKKEELTSTLSSPRPPPKDEDASCSESTELTEEEEAEDRDDSSSVALPSPHKRAPLQRRRLLQANSQEGRLWPRPPLNYFHLIALALRNSPPRGLNVQQIYSFTRQHFPFFRTAPEGWKNTIRHNLCFRDSFEKVPASVQGGTSTRPRSCLWKLTEEGRRRFAEEARALASSQLETIQRCMSQPGDHLQIQKRGSLSRLVYQNRYGNVEAARKAIRAAQVERYVPEHERRCWCLCCGCEVRKHLSHGNLTVLHGGLLEHLASPEHKKATNKFWWENKAEVQMKEKFLISPQDYARFKKSMVKGLDSYEEKEDEVIKEMAAQIREVEQSRQEVVRSVLEVVPDPEEGSSAPGRWNGTNSPVASKSQQLSALDLPPAPDLDWTETGQPLTFIGHQDMPGVGNIHSGATPPWMVQEEEHSSDNQQIGPSYEEFLKEKEKQKLKKLPPDRVGANFDHSSSTSAGWLPSFGRVWNNGRRWQSRHQFKCEATARNKQSHKGKN</sequence>
<keyword evidence="6" id="KW-0175">Coiled coil</keyword>
<keyword evidence="4 5" id="KW-0539">Nucleus</keyword>
<dbReference type="SUPFAM" id="SSF46785">
    <property type="entry name" value="Winged helix' DNA-binding domain"/>
    <property type="match status" value="1"/>
</dbReference>
<gene>
    <name evidence="9" type="ORF">TREES_T100013287</name>
</gene>
<dbReference type="eggNOG" id="ENOG502QS8B">
    <property type="taxonomic scope" value="Eukaryota"/>
</dbReference>
<comment type="subcellular location">
    <subcellularLocation>
        <location evidence="5">Nucleus</location>
    </subcellularLocation>
</comment>
<feature type="region of interest" description="Disordered" evidence="7">
    <location>
        <begin position="439"/>
        <end position="482"/>
    </location>
</feature>
<feature type="non-terminal residue" evidence="9">
    <location>
        <position position="1"/>
    </location>
</feature>
<feature type="compositionally biased region" description="Polar residues" evidence="7">
    <location>
        <begin position="452"/>
        <end position="466"/>
    </location>
</feature>
<dbReference type="InterPro" id="IPR036388">
    <property type="entry name" value="WH-like_DNA-bd_sf"/>
</dbReference>
<dbReference type="InterPro" id="IPR052328">
    <property type="entry name" value="FOX_transcription_regulators"/>
</dbReference>
<keyword evidence="10" id="KW-1185">Reference proteome</keyword>
<dbReference type="PANTHER" id="PTHR46789">
    <property type="entry name" value="FORKHEAD BOX PROTEIN R1"/>
    <property type="match status" value="1"/>
</dbReference>
<keyword evidence="1" id="KW-0805">Transcription regulation</keyword>
<accession>L9KKD1</accession>
<evidence type="ECO:0000256" key="1">
    <source>
        <dbReference type="ARBA" id="ARBA00023015"/>
    </source>
</evidence>
<dbReference type="AlphaFoldDB" id="L9KKD1"/>
<evidence type="ECO:0000256" key="3">
    <source>
        <dbReference type="ARBA" id="ARBA00023163"/>
    </source>
</evidence>
<dbReference type="InterPro" id="IPR028015">
    <property type="entry name" value="CCDC84-like"/>
</dbReference>
<feature type="domain" description="Fork-head" evidence="8">
    <location>
        <begin position="172"/>
        <end position="263"/>
    </location>
</feature>
<organism evidence="9 10">
    <name type="scientific">Tupaia chinensis</name>
    <name type="common">Chinese tree shrew</name>
    <name type="synonym">Tupaia belangeri chinensis</name>
    <dbReference type="NCBI Taxonomy" id="246437"/>
    <lineage>
        <taxon>Eukaryota</taxon>
        <taxon>Metazoa</taxon>
        <taxon>Chordata</taxon>
        <taxon>Craniata</taxon>
        <taxon>Vertebrata</taxon>
        <taxon>Euteleostomi</taxon>
        <taxon>Mammalia</taxon>
        <taxon>Eutheria</taxon>
        <taxon>Euarchontoglires</taxon>
        <taxon>Scandentia</taxon>
        <taxon>Tupaiidae</taxon>
        <taxon>Tupaia</taxon>
    </lineage>
</organism>
<feature type="compositionally biased region" description="Basic residues" evidence="7">
    <location>
        <begin position="148"/>
        <end position="157"/>
    </location>
</feature>
<dbReference type="PRINTS" id="PR00053">
    <property type="entry name" value="FORKHEAD"/>
</dbReference>
<dbReference type="InParanoid" id="L9KKD1"/>
<evidence type="ECO:0000256" key="7">
    <source>
        <dbReference type="SAM" id="MobiDB-lite"/>
    </source>
</evidence>
<feature type="coiled-coil region" evidence="6">
    <location>
        <begin position="402"/>
        <end position="433"/>
    </location>
</feature>
<dbReference type="GO" id="GO:0005634">
    <property type="term" value="C:nucleus"/>
    <property type="evidence" value="ECO:0007669"/>
    <property type="project" value="UniProtKB-SubCell"/>
</dbReference>
<reference evidence="10" key="1">
    <citation type="submission" date="2012-07" db="EMBL/GenBank/DDBJ databases">
        <title>Genome of the Chinese tree shrew, a rising model animal genetically related to primates.</title>
        <authorList>
            <person name="Zhang G."/>
            <person name="Fan Y."/>
            <person name="Yao Y."/>
            <person name="Huang Z."/>
        </authorList>
    </citation>
    <scope>NUCLEOTIDE SEQUENCE [LARGE SCALE GENOMIC DNA]</scope>
</reference>
<evidence type="ECO:0000256" key="4">
    <source>
        <dbReference type="ARBA" id="ARBA00023242"/>
    </source>
</evidence>
<dbReference type="GO" id="GO:1990837">
    <property type="term" value="F:sequence-specific double-stranded DNA binding"/>
    <property type="evidence" value="ECO:0007669"/>
    <property type="project" value="TreeGrafter"/>
</dbReference>
<keyword evidence="2 5" id="KW-0238">DNA-binding</keyword>
<feature type="compositionally biased region" description="Acidic residues" evidence="7">
    <location>
        <begin position="127"/>
        <end position="138"/>
    </location>
</feature>
<evidence type="ECO:0000256" key="6">
    <source>
        <dbReference type="SAM" id="Coils"/>
    </source>
</evidence>
<keyword evidence="3" id="KW-0804">Transcription</keyword>
<evidence type="ECO:0000313" key="9">
    <source>
        <dbReference type="EMBL" id="ELW63226.1"/>
    </source>
</evidence>
<dbReference type="InterPro" id="IPR036390">
    <property type="entry name" value="WH_DNA-bd_sf"/>
</dbReference>
<feature type="DNA-binding region" description="Fork-head" evidence="5">
    <location>
        <begin position="172"/>
        <end position="263"/>
    </location>
</feature>
<dbReference type="STRING" id="246437.L9KKD1"/>
<dbReference type="FunFam" id="1.10.10.10:FF:000505">
    <property type="entry name" value="Forkhead box R1"/>
    <property type="match status" value="1"/>
</dbReference>
<dbReference type="EMBL" id="KB320789">
    <property type="protein sequence ID" value="ELW63226.1"/>
    <property type="molecule type" value="Genomic_DNA"/>
</dbReference>
<dbReference type="FunCoup" id="L9KKD1">
    <property type="interactions" value="327"/>
</dbReference>
<dbReference type="SMART" id="SM00339">
    <property type="entry name" value="FH"/>
    <property type="match status" value="1"/>
</dbReference>
<evidence type="ECO:0000259" key="8">
    <source>
        <dbReference type="PROSITE" id="PS50039"/>
    </source>
</evidence>
<proteinExistence type="predicted"/>
<dbReference type="Proteomes" id="UP000011518">
    <property type="component" value="Unassembled WGS sequence"/>
</dbReference>
<dbReference type="Pfam" id="PF00250">
    <property type="entry name" value="Forkhead"/>
    <property type="match status" value="1"/>
</dbReference>
<dbReference type="GO" id="GO:0003700">
    <property type="term" value="F:DNA-binding transcription factor activity"/>
    <property type="evidence" value="ECO:0007669"/>
    <property type="project" value="InterPro"/>
</dbReference>
<evidence type="ECO:0000313" key="10">
    <source>
        <dbReference type="Proteomes" id="UP000011518"/>
    </source>
</evidence>
<feature type="region of interest" description="Disordered" evidence="7">
    <location>
        <begin position="104"/>
        <end position="157"/>
    </location>
</feature>
<evidence type="ECO:0000256" key="2">
    <source>
        <dbReference type="ARBA" id="ARBA00023125"/>
    </source>
</evidence>
<evidence type="ECO:0000256" key="5">
    <source>
        <dbReference type="PROSITE-ProRule" id="PRU00089"/>
    </source>
</evidence>
<dbReference type="PANTHER" id="PTHR46789:SF1">
    <property type="entry name" value="FORKHEAD BOX PROTEIN R1"/>
    <property type="match status" value="1"/>
</dbReference>
<name>L9KKD1_TUPCH</name>
<protein>
    <submittedName>
        <fullName evidence="9">Coiled-coil domain-containing protein 84</fullName>
    </submittedName>
</protein>
<dbReference type="PROSITE" id="PS50039">
    <property type="entry name" value="FORK_HEAD_3"/>
    <property type="match status" value="1"/>
</dbReference>
<dbReference type="CDD" id="cd20036">
    <property type="entry name" value="FH_FOXR"/>
    <property type="match status" value="1"/>
</dbReference>
<reference evidence="10" key="2">
    <citation type="journal article" date="2013" name="Nat. Commun.">
        <title>Genome of the Chinese tree shrew.</title>
        <authorList>
            <person name="Fan Y."/>
            <person name="Huang Z.Y."/>
            <person name="Cao C.C."/>
            <person name="Chen C.S."/>
            <person name="Chen Y.X."/>
            <person name="Fan D.D."/>
            <person name="He J."/>
            <person name="Hou H.L."/>
            <person name="Hu L."/>
            <person name="Hu X.T."/>
            <person name="Jiang X.T."/>
            <person name="Lai R."/>
            <person name="Lang Y.S."/>
            <person name="Liang B."/>
            <person name="Liao S.G."/>
            <person name="Mu D."/>
            <person name="Ma Y.Y."/>
            <person name="Niu Y.Y."/>
            <person name="Sun X.Q."/>
            <person name="Xia J.Q."/>
            <person name="Xiao J."/>
            <person name="Xiong Z.Q."/>
            <person name="Xu L."/>
            <person name="Yang L."/>
            <person name="Zhang Y."/>
            <person name="Zhao W."/>
            <person name="Zhao X.D."/>
            <person name="Zheng Y.T."/>
            <person name="Zhou J.M."/>
            <person name="Zhu Y.B."/>
            <person name="Zhang G.J."/>
            <person name="Wang J."/>
            <person name="Yao Y.G."/>
        </authorList>
    </citation>
    <scope>NUCLEOTIDE SEQUENCE [LARGE SCALE GENOMIC DNA]</scope>
</reference>
<dbReference type="Gene3D" id="1.10.10.10">
    <property type="entry name" value="Winged helix-like DNA-binding domain superfamily/Winged helix DNA-binding domain"/>
    <property type="match status" value="1"/>
</dbReference>